<evidence type="ECO:0000256" key="8">
    <source>
        <dbReference type="ARBA" id="ARBA00038932"/>
    </source>
</evidence>
<dbReference type="GO" id="GO:0005615">
    <property type="term" value="C:extracellular space"/>
    <property type="evidence" value="ECO:0007669"/>
    <property type="project" value="UniProtKB-KW"/>
</dbReference>
<keyword evidence="3" id="KW-0202">Cytokine</keyword>
<dbReference type="InterPro" id="IPR014347">
    <property type="entry name" value="Tautomerase/MIF_sf"/>
</dbReference>
<keyword evidence="14" id="KW-1185">Reference proteome</keyword>
<dbReference type="Gene3D" id="3.30.429.10">
    <property type="entry name" value="Macrophage Migration Inhibitory Factor"/>
    <property type="match status" value="1"/>
</dbReference>
<evidence type="ECO:0000256" key="9">
    <source>
        <dbReference type="ARBA" id="ARBA00039086"/>
    </source>
</evidence>
<comment type="similarity">
    <text evidence="2">Belongs to the MIF family.</text>
</comment>
<accession>A0A0H2S4H8</accession>
<dbReference type="InParanoid" id="A0A0H2S4H8"/>
<evidence type="ECO:0000256" key="6">
    <source>
        <dbReference type="ARBA" id="ARBA00036735"/>
    </source>
</evidence>
<dbReference type="Pfam" id="PF01187">
    <property type="entry name" value="MIF"/>
    <property type="match status" value="1"/>
</dbReference>
<gene>
    <name evidence="13" type="ORF">SCHPADRAFT_935905</name>
</gene>
<dbReference type="STRING" id="27342.A0A0H2S4H8"/>
<evidence type="ECO:0000256" key="5">
    <source>
        <dbReference type="ARBA" id="ARBA00023235"/>
    </source>
</evidence>
<dbReference type="PANTHER" id="PTHR11954">
    <property type="entry name" value="D-DOPACHROME DECARBOXYLASE"/>
    <property type="match status" value="1"/>
</dbReference>
<sequence>MPYIQLETNIKVEDSKALVLKLSKFSSQVLGKPESRILAKYTHNETLCMDGSFEPAFILTVGSIGTFLPEANPSFVAEYTKFLKENLGVDDKRGYISLNDPGYDTTGFSGTTLAKLLGK</sequence>
<evidence type="ECO:0000256" key="10">
    <source>
        <dbReference type="ARBA" id="ARBA00041631"/>
    </source>
</evidence>
<dbReference type="PANTHER" id="PTHR11954:SF6">
    <property type="entry name" value="MACROPHAGE MIGRATION INHIBITORY FACTOR"/>
    <property type="match status" value="1"/>
</dbReference>
<dbReference type="GO" id="GO:0004167">
    <property type="term" value="F:dopachrome isomerase activity"/>
    <property type="evidence" value="ECO:0007669"/>
    <property type="project" value="UniProtKB-EC"/>
</dbReference>
<organism evidence="13 14">
    <name type="scientific">Schizopora paradoxa</name>
    <dbReference type="NCBI Taxonomy" id="27342"/>
    <lineage>
        <taxon>Eukaryota</taxon>
        <taxon>Fungi</taxon>
        <taxon>Dikarya</taxon>
        <taxon>Basidiomycota</taxon>
        <taxon>Agaricomycotina</taxon>
        <taxon>Agaricomycetes</taxon>
        <taxon>Hymenochaetales</taxon>
        <taxon>Schizoporaceae</taxon>
        <taxon>Schizopora</taxon>
    </lineage>
</organism>
<comment type="subcellular location">
    <subcellularLocation>
        <location evidence="1">Secreted</location>
    </subcellularLocation>
</comment>
<dbReference type="InterPro" id="IPR001398">
    <property type="entry name" value="Macrophage_inhib_fac"/>
</dbReference>
<dbReference type="EC" id="5.3.3.12" evidence="8"/>
<dbReference type="OrthoDB" id="255819at2759"/>
<evidence type="ECO:0000256" key="1">
    <source>
        <dbReference type="ARBA" id="ARBA00004613"/>
    </source>
</evidence>
<evidence type="ECO:0000256" key="7">
    <source>
        <dbReference type="ARBA" id="ARBA00036823"/>
    </source>
</evidence>
<dbReference type="EC" id="5.3.2.1" evidence="9"/>
<dbReference type="AlphaFoldDB" id="A0A0H2S4H8"/>
<dbReference type="EMBL" id="KQ085891">
    <property type="protein sequence ID" value="KLO18869.1"/>
    <property type="molecule type" value="Genomic_DNA"/>
</dbReference>
<evidence type="ECO:0000256" key="3">
    <source>
        <dbReference type="ARBA" id="ARBA00022514"/>
    </source>
</evidence>
<evidence type="ECO:0000256" key="11">
    <source>
        <dbReference type="ARBA" id="ARBA00041912"/>
    </source>
</evidence>
<keyword evidence="5" id="KW-0413">Isomerase</keyword>
<evidence type="ECO:0000256" key="2">
    <source>
        <dbReference type="ARBA" id="ARBA00005851"/>
    </source>
</evidence>
<dbReference type="GO" id="GO:0050178">
    <property type="term" value="F:phenylpyruvate tautomerase activity"/>
    <property type="evidence" value="ECO:0007669"/>
    <property type="project" value="UniProtKB-EC"/>
</dbReference>
<comment type="catalytic activity">
    <reaction evidence="7">
        <text>L-dopachrome = 5,6-dihydroxyindole-2-carboxylate</text>
        <dbReference type="Rhea" id="RHEA:13041"/>
        <dbReference type="ChEBI" id="CHEBI:16875"/>
        <dbReference type="ChEBI" id="CHEBI:57509"/>
        <dbReference type="EC" id="5.3.3.12"/>
    </reaction>
</comment>
<evidence type="ECO:0000313" key="13">
    <source>
        <dbReference type="EMBL" id="KLO18869.1"/>
    </source>
</evidence>
<evidence type="ECO:0000256" key="12">
    <source>
        <dbReference type="ARBA" id="ARBA00042730"/>
    </source>
</evidence>
<reference evidence="13 14" key="1">
    <citation type="submission" date="2015-04" db="EMBL/GenBank/DDBJ databases">
        <title>Complete genome sequence of Schizopora paradoxa KUC8140, a cosmopolitan wood degrader in East Asia.</title>
        <authorList>
            <consortium name="DOE Joint Genome Institute"/>
            <person name="Min B."/>
            <person name="Park H."/>
            <person name="Jang Y."/>
            <person name="Kim J.-J."/>
            <person name="Kim K.H."/>
            <person name="Pangilinan J."/>
            <person name="Lipzen A."/>
            <person name="Riley R."/>
            <person name="Grigoriev I.V."/>
            <person name="Spatafora J.W."/>
            <person name="Choi I.-G."/>
        </authorList>
    </citation>
    <scope>NUCLEOTIDE SEQUENCE [LARGE SCALE GENOMIC DNA]</scope>
    <source>
        <strain evidence="13 14">KUC8140</strain>
    </source>
</reference>
<evidence type="ECO:0000256" key="4">
    <source>
        <dbReference type="ARBA" id="ARBA00022525"/>
    </source>
</evidence>
<name>A0A0H2S4H8_9AGAM</name>
<protein>
    <recommendedName>
        <fullName evidence="12">L-dopachrome isomerase</fullName>
        <ecNumber evidence="9">5.3.2.1</ecNumber>
        <ecNumber evidence="8">5.3.3.12</ecNumber>
    </recommendedName>
    <alternativeName>
        <fullName evidence="10">L-dopachrome tautomerase</fullName>
    </alternativeName>
    <alternativeName>
        <fullName evidence="11">Phenylpyruvate tautomerase</fullName>
    </alternativeName>
</protein>
<dbReference type="Proteomes" id="UP000053477">
    <property type="component" value="Unassembled WGS sequence"/>
</dbReference>
<comment type="catalytic activity">
    <reaction evidence="6">
        <text>3-phenylpyruvate = enol-phenylpyruvate</text>
        <dbReference type="Rhea" id="RHEA:17097"/>
        <dbReference type="ChEBI" id="CHEBI:16815"/>
        <dbReference type="ChEBI" id="CHEBI:18005"/>
        <dbReference type="EC" id="5.3.2.1"/>
    </reaction>
</comment>
<keyword evidence="4" id="KW-0964">Secreted</keyword>
<evidence type="ECO:0000313" key="14">
    <source>
        <dbReference type="Proteomes" id="UP000053477"/>
    </source>
</evidence>
<proteinExistence type="inferred from homology"/>
<dbReference type="SUPFAM" id="SSF55331">
    <property type="entry name" value="Tautomerase/MIF"/>
    <property type="match status" value="1"/>
</dbReference>